<dbReference type="Proteomes" id="UP000265581">
    <property type="component" value="Unassembled WGS sequence"/>
</dbReference>
<gene>
    <name evidence="2" type="ORF">DX116_00910</name>
</gene>
<dbReference type="SUPFAM" id="SSF54909">
    <property type="entry name" value="Dimeric alpha+beta barrel"/>
    <property type="match status" value="1"/>
</dbReference>
<dbReference type="AlphaFoldDB" id="A0A371P9M8"/>
<evidence type="ECO:0000313" key="3">
    <source>
        <dbReference type="Proteomes" id="UP000265581"/>
    </source>
</evidence>
<dbReference type="InterPro" id="IPR050404">
    <property type="entry name" value="Heme-degrading_MO"/>
</dbReference>
<keyword evidence="3" id="KW-1185">Reference proteome</keyword>
<dbReference type="PANTHER" id="PTHR34474:SF2">
    <property type="entry name" value="SIGNAL TRANSDUCTION PROTEIN TRAP"/>
    <property type="match status" value="1"/>
</dbReference>
<evidence type="ECO:0000259" key="1">
    <source>
        <dbReference type="PROSITE" id="PS51725"/>
    </source>
</evidence>
<sequence length="108" mass="11631">MTVIKINAITVPEGSGDELAHRFAARAGAVDGAEGFEGFELLKPTDERTQWLVLTRWASEDDFQAWVSSPSFAEGHRSAVERAGGEAPKPVSTHSEVWNYEIAGGSKG</sequence>
<dbReference type="PANTHER" id="PTHR34474">
    <property type="entry name" value="SIGNAL TRANSDUCTION PROTEIN TRAP"/>
    <property type="match status" value="1"/>
</dbReference>
<dbReference type="OrthoDB" id="5518003at2"/>
<feature type="domain" description="ABM" evidence="1">
    <location>
        <begin position="3"/>
        <end position="97"/>
    </location>
</feature>
<accession>A0A371P9M8</accession>
<dbReference type="InterPro" id="IPR011008">
    <property type="entry name" value="Dimeric_a/b-barrel"/>
</dbReference>
<dbReference type="PROSITE" id="PS51725">
    <property type="entry name" value="ABM"/>
    <property type="match status" value="1"/>
</dbReference>
<dbReference type="RefSeq" id="WP_119702371.1">
    <property type="nucleotide sequence ID" value="NZ_JBHSOI010000001.1"/>
</dbReference>
<keyword evidence="2" id="KW-0560">Oxidoreductase</keyword>
<organism evidence="2 3">
    <name type="scientific">Aeromicrobium endophyticum</name>
    <dbReference type="NCBI Taxonomy" id="2292704"/>
    <lineage>
        <taxon>Bacteria</taxon>
        <taxon>Bacillati</taxon>
        <taxon>Actinomycetota</taxon>
        <taxon>Actinomycetes</taxon>
        <taxon>Propionibacteriales</taxon>
        <taxon>Nocardioidaceae</taxon>
        <taxon>Aeromicrobium</taxon>
    </lineage>
</organism>
<dbReference type="InterPro" id="IPR007138">
    <property type="entry name" value="ABM_dom"/>
</dbReference>
<evidence type="ECO:0000313" key="2">
    <source>
        <dbReference type="EMBL" id="REK72238.1"/>
    </source>
</evidence>
<dbReference type="Pfam" id="PF03992">
    <property type="entry name" value="ABM"/>
    <property type="match status" value="1"/>
</dbReference>
<proteinExistence type="predicted"/>
<dbReference type="Gene3D" id="3.30.70.100">
    <property type="match status" value="1"/>
</dbReference>
<name>A0A371P9M8_9ACTN</name>
<reference evidence="2 3" key="1">
    <citation type="submission" date="2018-08" db="EMBL/GenBank/DDBJ databases">
        <title>Aeromicrobium sp. M2KJ-4, whole genome shotgun sequence.</title>
        <authorList>
            <person name="Tuo L."/>
        </authorList>
    </citation>
    <scope>NUCLEOTIDE SEQUENCE [LARGE SCALE GENOMIC DNA]</scope>
    <source>
        <strain evidence="2 3">M2KJ-4</strain>
    </source>
</reference>
<dbReference type="GO" id="GO:0004497">
    <property type="term" value="F:monooxygenase activity"/>
    <property type="evidence" value="ECO:0007669"/>
    <property type="project" value="UniProtKB-KW"/>
</dbReference>
<dbReference type="EMBL" id="QUBR01000001">
    <property type="protein sequence ID" value="REK72238.1"/>
    <property type="molecule type" value="Genomic_DNA"/>
</dbReference>
<comment type="caution">
    <text evidence="2">The sequence shown here is derived from an EMBL/GenBank/DDBJ whole genome shotgun (WGS) entry which is preliminary data.</text>
</comment>
<keyword evidence="2" id="KW-0503">Monooxygenase</keyword>
<protein>
    <submittedName>
        <fullName evidence="2">Antibiotic biosynthesis monooxygenase</fullName>
    </submittedName>
</protein>